<dbReference type="InterPro" id="IPR005880">
    <property type="entry name" value="Ribosomal_uL2_bac/org-type"/>
</dbReference>
<dbReference type="SMART" id="SM01382">
    <property type="entry name" value="Ribosomal_L2_C"/>
    <property type="match status" value="1"/>
</dbReference>
<dbReference type="GO" id="GO:0015934">
    <property type="term" value="C:large ribosomal subunit"/>
    <property type="evidence" value="ECO:0007669"/>
    <property type="project" value="InterPro"/>
</dbReference>
<feature type="domain" description="Large ribosomal subunit protein uL2 RNA-binding" evidence="8">
    <location>
        <begin position="40"/>
        <end position="116"/>
    </location>
</feature>
<evidence type="ECO:0000256" key="3">
    <source>
        <dbReference type="ARBA" id="ARBA00023274"/>
    </source>
</evidence>
<comment type="subunit">
    <text evidence="5">Part of the 50S ribosomal subunit. Forms a bridge to the 30S subunit in the 70S ribosome.</text>
</comment>
<comment type="function">
    <text evidence="5">One of the primary rRNA binding proteins. Required for association of the 30S and 50S subunits to form the 70S ribosome, for tRNA binding and peptide bond formation. It has been suggested to have peptidyltransferase activity; this is somewhat controversial. Makes several contacts with the 16S rRNA in the 70S ribosome.</text>
</comment>
<dbReference type="InterPro" id="IPR002171">
    <property type="entry name" value="Ribosomal_uL2"/>
</dbReference>
<sequence length="274" mass="30655">MKKYKPTSPGRRGMTVMERTFLTKKDPEKNLTFGFRRAVGRNNAGRITTRHKGGGHKRLYRLIDFYQDKYDIPARIVSNEYDPNRTTFIALVCYADGEKRYILLPQQTEVGDQIIASETAEIKPGNRTMLKSVPVGTSVYNIEVKPGTGGKMVRAAGVGAEVIAQDGGYTSLKMPSKEIRKVLNTCWASIGKLSGEEHRFVTLGKAGRSRWLGIRPTVRGSAMNPVDHPFGGGEGKTQRGMKRPKNKWGKGIRGVKTRNKKKYSNALILQRRKK</sequence>
<evidence type="ECO:0000313" key="9">
    <source>
        <dbReference type="EMBL" id="PJE64808.1"/>
    </source>
</evidence>
<dbReference type="FunFam" id="2.30.30.30:FF:000001">
    <property type="entry name" value="50S ribosomal protein L2"/>
    <property type="match status" value="1"/>
</dbReference>
<accession>A0A2M8KY03</accession>
<dbReference type="PROSITE" id="PS00467">
    <property type="entry name" value="RIBOSOMAL_L2"/>
    <property type="match status" value="1"/>
</dbReference>
<dbReference type="InterPro" id="IPR022666">
    <property type="entry name" value="Ribosomal_uL2_RNA-bd_dom"/>
</dbReference>
<feature type="domain" description="Large ribosomal subunit protein uL2 C-terminal" evidence="7">
    <location>
        <begin position="122"/>
        <end position="251"/>
    </location>
</feature>
<reference evidence="10" key="1">
    <citation type="submission" date="2017-09" db="EMBL/GenBank/DDBJ databases">
        <title>Depth-based differentiation of microbial function through sediment-hosted aquifers and enrichment of novel symbionts in the deep terrestrial subsurface.</title>
        <authorList>
            <person name="Probst A.J."/>
            <person name="Ladd B."/>
            <person name="Jarett J.K."/>
            <person name="Geller-Mcgrath D.E."/>
            <person name="Sieber C.M.K."/>
            <person name="Emerson J.B."/>
            <person name="Anantharaman K."/>
            <person name="Thomas B.C."/>
            <person name="Malmstrom R."/>
            <person name="Stieglmeier M."/>
            <person name="Klingl A."/>
            <person name="Woyke T."/>
            <person name="Ryan C.M."/>
            <person name="Banfield J.F."/>
        </authorList>
    </citation>
    <scope>NUCLEOTIDE SEQUENCE [LARGE SCALE GENOMIC DNA]</scope>
</reference>
<evidence type="ECO:0000256" key="6">
    <source>
        <dbReference type="SAM" id="MobiDB-lite"/>
    </source>
</evidence>
<dbReference type="Gene3D" id="2.40.50.140">
    <property type="entry name" value="Nucleic acid-binding proteins"/>
    <property type="match status" value="1"/>
</dbReference>
<dbReference type="FunFam" id="4.10.950.10:FF:000001">
    <property type="entry name" value="50S ribosomal protein L2"/>
    <property type="match status" value="1"/>
</dbReference>
<evidence type="ECO:0000256" key="4">
    <source>
        <dbReference type="ARBA" id="ARBA00035242"/>
    </source>
</evidence>
<name>A0A2M8KY03_9BACT</name>
<dbReference type="SMART" id="SM01383">
    <property type="entry name" value="Ribosomal_L2"/>
    <property type="match status" value="1"/>
</dbReference>
<dbReference type="Gene3D" id="2.30.30.30">
    <property type="match status" value="1"/>
</dbReference>
<evidence type="ECO:0000256" key="2">
    <source>
        <dbReference type="ARBA" id="ARBA00022980"/>
    </source>
</evidence>
<feature type="region of interest" description="Disordered" evidence="6">
    <location>
        <begin position="222"/>
        <end position="254"/>
    </location>
</feature>
<evidence type="ECO:0000313" key="10">
    <source>
        <dbReference type="Proteomes" id="UP000229098"/>
    </source>
</evidence>
<dbReference type="AlphaFoldDB" id="A0A2M8KY03"/>
<dbReference type="Pfam" id="PF03947">
    <property type="entry name" value="Ribosomal_L2_C"/>
    <property type="match status" value="1"/>
</dbReference>
<dbReference type="Pfam" id="PF00181">
    <property type="entry name" value="Ribosomal_L2_N"/>
    <property type="match status" value="1"/>
</dbReference>
<evidence type="ECO:0000256" key="5">
    <source>
        <dbReference type="HAMAP-Rule" id="MF_01320"/>
    </source>
</evidence>
<dbReference type="InterPro" id="IPR008991">
    <property type="entry name" value="Translation_prot_SH3-like_sf"/>
</dbReference>
<dbReference type="InterPro" id="IPR014722">
    <property type="entry name" value="Rib_uL2_dom2"/>
</dbReference>
<comment type="caution">
    <text evidence="9">The sequence shown here is derived from an EMBL/GenBank/DDBJ whole genome shotgun (WGS) entry which is preliminary data.</text>
</comment>
<keyword evidence="2 5" id="KW-0689">Ribosomal protein</keyword>
<dbReference type="EMBL" id="PFEF01000003">
    <property type="protein sequence ID" value="PJE64808.1"/>
    <property type="molecule type" value="Genomic_DNA"/>
</dbReference>
<dbReference type="PIRSF" id="PIRSF002158">
    <property type="entry name" value="Ribosomal_L2"/>
    <property type="match status" value="1"/>
</dbReference>
<dbReference type="GO" id="GO:0006412">
    <property type="term" value="P:translation"/>
    <property type="evidence" value="ECO:0007669"/>
    <property type="project" value="UniProtKB-UniRule"/>
</dbReference>
<keyword evidence="3 5" id="KW-0687">Ribonucleoprotein</keyword>
<proteinExistence type="inferred from homology"/>
<dbReference type="SUPFAM" id="SSF50104">
    <property type="entry name" value="Translation proteins SH3-like domain"/>
    <property type="match status" value="1"/>
</dbReference>
<dbReference type="PANTHER" id="PTHR13691">
    <property type="entry name" value="RIBOSOMAL PROTEIN L2"/>
    <property type="match status" value="1"/>
</dbReference>
<gene>
    <name evidence="5" type="primary">rplB</name>
    <name evidence="9" type="ORF">COU90_00900</name>
</gene>
<evidence type="ECO:0000259" key="7">
    <source>
        <dbReference type="SMART" id="SM01382"/>
    </source>
</evidence>
<protein>
    <recommendedName>
        <fullName evidence="4 5">Large ribosomal subunit protein uL2</fullName>
    </recommendedName>
</protein>
<dbReference type="InterPro" id="IPR014726">
    <property type="entry name" value="Ribosomal_uL2_dom3"/>
</dbReference>
<dbReference type="InterPro" id="IPR022669">
    <property type="entry name" value="Ribosomal_uL2_C"/>
</dbReference>
<dbReference type="Proteomes" id="UP000229098">
    <property type="component" value="Unassembled WGS sequence"/>
</dbReference>
<evidence type="ECO:0000259" key="8">
    <source>
        <dbReference type="SMART" id="SM01383"/>
    </source>
</evidence>
<keyword evidence="5" id="KW-0699">rRNA-binding</keyword>
<feature type="compositionally biased region" description="Basic residues" evidence="6">
    <location>
        <begin position="239"/>
        <end position="254"/>
    </location>
</feature>
<dbReference type="PANTHER" id="PTHR13691:SF5">
    <property type="entry name" value="LARGE RIBOSOMAL SUBUNIT PROTEIN UL2M"/>
    <property type="match status" value="1"/>
</dbReference>
<comment type="similarity">
    <text evidence="1 5">Belongs to the universal ribosomal protein uL2 family.</text>
</comment>
<dbReference type="GO" id="GO:0019843">
    <property type="term" value="F:rRNA binding"/>
    <property type="evidence" value="ECO:0007669"/>
    <property type="project" value="UniProtKB-UniRule"/>
</dbReference>
<dbReference type="Gene3D" id="4.10.950.10">
    <property type="entry name" value="Ribosomal protein L2, domain 3"/>
    <property type="match status" value="1"/>
</dbReference>
<keyword evidence="5" id="KW-0694">RNA-binding</keyword>
<dbReference type="HAMAP" id="MF_01320_B">
    <property type="entry name" value="Ribosomal_uL2_B"/>
    <property type="match status" value="1"/>
</dbReference>
<dbReference type="NCBIfam" id="TIGR01171">
    <property type="entry name" value="rplB_bact"/>
    <property type="match status" value="1"/>
</dbReference>
<dbReference type="GO" id="GO:0003735">
    <property type="term" value="F:structural constituent of ribosome"/>
    <property type="evidence" value="ECO:0007669"/>
    <property type="project" value="InterPro"/>
</dbReference>
<organism evidence="9 10">
    <name type="scientific">Candidatus Ryanbacteria bacterium CG10_big_fil_rev_8_21_14_0_10_43_42</name>
    <dbReference type="NCBI Taxonomy" id="1974864"/>
    <lineage>
        <taxon>Bacteria</taxon>
        <taxon>Candidatus Ryaniibacteriota</taxon>
    </lineage>
</organism>
<dbReference type="InterPro" id="IPR012340">
    <property type="entry name" value="NA-bd_OB-fold"/>
</dbReference>
<dbReference type="GO" id="GO:0016740">
    <property type="term" value="F:transferase activity"/>
    <property type="evidence" value="ECO:0007669"/>
    <property type="project" value="InterPro"/>
</dbReference>
<evidence type="ECO:0000256" key="1">
    <source>
        <dbReference type="ARBA" id="ARBA00005636"/>
    </source>
</evidence>
<dbReference type="SUPFAM" id="SSF50249">
    <property type="entry name" value="Nucleic acid-binding proteins"/>
    <property type="match status" value="1"/>
</dbReference>
<dbReference type="InterPro" id="IPR022671">
    <property type="entry name" value="Ribosomal_uL2_CS"/>
</dbReference>